<dbReference type="PANTHER" id="PTHR34353">
    <property type="entry name" value="CRISPR-ASSOCIATED ENDONUCLEASE CAS1 1"/>
    <property type="match status" value="1"/>
</dbReference>
<keyword evidence="6 10" id="KW-0051">Antiviral defense</keyword>
<dbReference type="GO" id="GO:0016787">
    <property type="term" value="F:hydrolase activity"/>
    <property type="evidence" value="ECO:0007669"/>
    <property type="project" value="UniProtKB-KW"/>
</dbReference>
<dbReference type="InterPro" id="IPR042211">
    <property type="entry name" value="CRISPR-assoc_Cas1_N"/>
</dbReference>
<keyword evidence="7 10" id="KW-0238">DNA-binding</keyword>
<dbReference type="GO" id="GO:0046872">
    <property type="term" value="F:metal ion binding"/>
    <property type="evidence" value="ECO:0007669"/>
    <property type="project" value="UniProtKB-UniRule"/>
</dbReference>
<dbReference type="InterPro" id="IPR042206">
    <property type="entry name" value="CRISPR-assoc_Cas1_C"/>
</dbReference>
<dbReference type="GO" id="GO:0004520">
    <property type="term" value="F:DNA endonuclease activity"/>
    <property type="evidence" value="ECO:0007669"/>
    <property type="project" value="InterPro"/>
</dbReference>
<dbReference type="Pfam" id="PF01867">
    <property type="entry name" value="Cas_Cas1"/>
    <property type="match status" value="1"/>
</dbReference>
<dbReference type="NCBIfam" id="TIGR03640">
    <property type="entry name" value="cas1_DVULG"/>
    <property type="match status" value="1"/>
</dbReference>
<keyword evidence="1 10" id="KW-0540">Nuclease</keyword>
<dbReference type="PANTHER" id="PTHR34353:SF2">
    <property type="entry name" value="CRISPR-ASSOCIATED ENDONUCLEASE CAS1 1"/>
    <property type="match status" value="1"/>
</dbReference>
<dbReference type="GO" id="GO:0003677">
    <property type="term" value="F:DNA binding"/>
    <property type="evidence" value="ECO:0007669"/>
    <property type="project" value="UniProtKB-KW"/>
</dbReference>
<keyword evidence="8 10" id="KW-0464">Manganese</keyword>
<evidence type="ECO:0000313" key="11">
    <source>
        <dbReference type="EMBL" id="HAE47681.1"/>
    </source>
</evidence>
<dbReference type="InterPro" id="IPR019856">
    <property type="entry name" value="CRISPR-assoc_Cas1_DVULG"/>
</dbReference>
<dbReference type="AlphaFoldDB" id="A0A3B9III0"/>
<keyword evidence="2 10" id="KW-0479">Metal-binding</keyword>
<dbReference type="NCBIfam" id="TIGR00287">
    <property type="entry name" value="cas1"/>
    <property type="match status" value="1"/>
</dbReference>
<feature type="binding site" evidence="10">
    <location>
        <position position="269"/>
    </location>
    <ligand>
        <name>Mn(2+)</name>
        <dbReference type="ChEBI" id="CHEBI:29035"/>
    </ligand>
</feature>
<comment type="caution">
    <text evidence="11">The sequence shown here is derived from an EMBL/GenBank/DDBJ whole genome shotgun (WGS) entry which is preliminary data.</text>
</comment>
<comment type="similarity">
    <text evidence="10">Belongs to the CRISPR-associated endonuclease Cas1 family.</text>
</comment>
<gene>
    <name evidence="10" type="primary">cas1</name>
    <name evidence="11" type="ORF">DCK97_09705</name>
</gene>
<keyword evidence="3 10" id="KW-0255">Endonuclease</keyword>
<protein>
    <recommendedName>
        <fullName evidence="10">CRISPR-associated endonuclease Cas1</fullName>
        <ecNumber evidence="10">3.1.-.-</ecNumber>
    </recommendedName>
</protein>
<dbReference type="InterPro" id="IPR002729">
    <property type="entry name" value="CRISPR-assoc_Cas1"/>
</dbReference>
<evidence type="ECO:0000256" key="9">
    <source>
        <dbReference type="ARBA" id="ARBA00038592"/>
    </source>
</evidence>
<dbReference type="Proteomes" id="UP000257706">
    <property type="component" value="Unassembled WGS sequence"/>
</dbReference>
<evidence type="ECO:0000256" key="2">
    <source>
        <dbReference type="ARBA" id="ARBA00022723"/>
    </source>
</evidence>
<feature type="binding site" evidence="10">
    <location>
        <position position="254"/>
    </location>
    <ligand>
        <name>Mn(2+)</name>
        <dbReference type="ChEBI" id="CHEBI:29035"/>
    </ligand>
</feature>
<dbReference type="Gene3D" id="3.100.10.20">
    <property type="entry name" value="CRISPR-associated endonuclease Cas1, N-terminal domain"/>
    <property type="match status" value="1"/>
</dbReference>
<comment type="subunit">
    <text evidence="9 10">Homodimer, forms a heterotetramer with a Cas2 homodimer.</text>
</comment>
<evidence type="ECO:0000313" key="12">
    <source>
        <dbReference type="Proteomes" id="UP000257706"/>
    </source>
</evidence>
<organism evidence="11 12">
    <name type="scientific">Tistrella mobilis</name>
    <dbReference type="NCBI Taxonomy" id="171437"/>
    <lineage>
        <taxon>Bacteria</taxon>
        <taxon>Pseudomonadati</taxon>
        <taxon>Pseudomonadota</taxon>
        <taxon>Alphaproteobacteria</taxon>
        <taxon>Geminicoccales</taxon>
        <taxon>Geminicoccaceae</taxon>
        <taxon>Tistrella</taxon>
    </lineage>
</organism>
<dbReference type="EC" id="3.1.-.-" evidence="10"/>
<keyword evidence="4 10" id="KW-0378">Hydrolase</keyword>
<evidence type="ECO:0000256" key="7">
    <source>
        <dbReference type="ARBA" id="ARBA00023125"/>
    </source>
</evidence>
<evidence type="ECO:0000256" key="8">
    <source>
        <dbReference type="ARBA" id="ARBA00023211"/>
    </source>
</evidence>
<feature type="binding site" evidence="10">
    <location>
        <position position="186"/>
    </location>
    <ligand>
        <name>Mn(2+)</name>
        <dbReference type="ChEBI" id="CHEBI:29035"/>
    </ligand>
</feature>
<accession>A0A3B9III0</accession>
<evidence type="ECO:0000256" key="3">
    <source>
        <dbReference type="ARBA" id="ARBA00022759"/>
    </source>
</evidence>
<reference evidence="11 12" key="1">
    <citation type="journal article" date="2018" name="Nat. Biotechnol.">
        <title>A standardized bacterial taxonomy based on genome phylogeny substantially revises the tree of life.</title>
        <authorList>
            <person name="Parks D.H."/>
            <person name="Chuvochina M."/>
            <person name="Waite D.W."/>
            <person name="Rinke C."/>
            <person name="Skarshewski A."/>
            <person name="Chaumeil P.A."/>
            <person name="Hugenholtz P."/>
        </authorList>
    </citation>
    <scope>NUCLEOTIDE SEQUENCE [LARGE SCALE GENOMIC DNA]</scope>
    <source>
        <strain evidence="11">UBA8739</strain>
    </source>
</reference>
<name>A0A3B9III0_9PROT</name>
<dbReference type="GO" id="GO:0043571">
    <property type="term" value="P:maintenance of CRISPR repeat elements"/>
    <property type="evidence" value="ECO:0007669"/>
    <property type="project" value="UniProtKB-UniRule"/>
</dbReference>
<comment type="cofactor">
    <cofactor evidence="10">
        <name>Mg(2+)</name>
        <dbReference type="ChEBI" id="CHEBI:18420"/>
    </cofactor>
    <cofactor evidence="10">
        <name>Mn(2+)</name>
        <dbReference type="ChEBI" id="CHEBI:29035"/>
    </cofactor>
</comment>
<proteinExistence type="inferred from homology"/>
<evidence type="ECO:0000256" key="10">
    <source>
        <dbReference type="HAMAP-Rule" id="MF_01470"/>
    </source>
</evidence>
<comment type="function">
    <text evidence="10">CRISPR (clustered regularly interspaced short palindromic repeat), is an adaptive immune system that provides protection against mobile genetic elements (viruses, transposable elements and conjugative plasmids). CRISPR clusters contain spacers, sequences complementary to antecedent mobile elements, and target invading nucleic acids. CRISPR clusters are transcribed and processed into CRISPR RNA (crRNA). Acts as a dsDNA endonuclease. Involved in the integration of spacer DNA into the CRISPR cassette.</text>
</comment>
<dbReference type="EMBL" id="DMAI01000149">
    <property type="protein sequence ID" value="HAE47681.1"/>
    <property type="molecule type" value="Genomic_DNA"/>
</dbReference>
<keyword evidence="5 10" id="KW-0460">Magnesium</keyword>
<sequence length="363" mass="39737">MKRYLNTLYVTTQDAWVVKDGANLVVRLDQAEIGRVPMHLLGAVVGIGLVSFTAPLLAACAEAGITVSMLDRNGRFQARVEGPVSGNVLLRRAQYRAADDPDRAADLAASLLTAKLDGQRAVLRRGLRDHGETMDAAARDRLTAGEAAIGDALRRVRALAAPTSDPDAARDDPPAMIRLDRLRGIEGEAAARYFEAFGALIRSDEPAMQFAGRNRRPPRDPVNALLSFLYVLLTHDCRSALESVGLDPAVGFLHRDRPGRPGLALDLMEEFRPRLADRLALTLINRRELGAKDFVRDAAGGVTIRDEARKRVLVAWAERKRETATHPYLGESAALGLMPHLQSLLLARTLRGDLDAYPPWLPR</sequence>
<dbReference type="Gene3D" id="1.20.120.920">
    <property type="entry name" value="CRISPR-associated endonuclease Cas1, C-terminal domain"/>
    <property type="match status" value="1"/>
</dbReference>
<evidence type="ECO:0000256" key="5">
    <source>
        <dbReference type="ARBA" id="ARBA00022842"/>
    </source>
</evidence>
<evidence type="ECO:0000256" key="4">
    <source>
        <dbReference type="ARBA" id="ARBA00022801"/>
    </source>
</evidence>
<dbReference type="InterPro" id="IPR050646">
    <property type="entry name" value="Cas1"/>
</dbReference>
<dbReference type="HAMAP" id="MF_01470">
    <property type="entry name" value="Cas1"/>
    <property type="match status" value="1"/>
</dbReference>
<evidence type="ECO:0000256" key="6">
    <source>
        <dbReference type="ARBA" id="ARBA00023118"/>
    </source>
</evidence>
<evidence type="ECO:0000256" key="1">
    <source>
        <dbReference type="ARBA" id="ARBA00022722"/>
    </source>
</evidence>
<dbReference type="GO" id="GO:0051607">
    <property type="term" value="P:defense response to virus"/>
    <property type="evidence" value="ECO:0007669"/>
    <property type="project" value="UniProtKB-UniRule"/>
</dbReference>